<dbReference type="PANTHER" id="PTHR45288">
    <property type="entry name" value="THIOREDOXIN FAMILY PROTEIN"/>
    <property type="match status" value="1"/>
</dbReference>
<sequence>MMKVLHYASNVFQAVQSLPVVGRILDVGTATLVTLLRCGSGAFAASNLDKCRRPAKVLKLYEFEGCPYCRKVREALSALDLDVLVYPCPRETLKAYGVCDKSRYRPEVTRLGGKQTFPFFVDENTGAKMNESSAIIAYLWENYGKDATPPVTYRLGQLLDMTPLFLLPALCRPLTSHGILLHPSKKSEQPLVLWGTEGSPFVKLVREALCDLELPYLLRNIAHGSDSKRLLFRQMFGDGLSTARRMSGATTVQMPFLEDPNTGVKMLESADIIQYLYSTYQDGPASTETWCDFTKTKAEWWADYFPWWPQAGEVSLLEEFQHGLTGPALPSFVLLCIMVAGPVLGRVFQQVMWIVFGLGRFPGMWRPVVRRPEPKVTGQTDEETSTGPTLSEIATVTQKIVGRLNFQEAWLVMRHGQILATYQMQEHPAFRGSSVLKELQPDSHSHGIVGDSPKALSSLSRKIDMTCSLAVVGDAAPSRKAQGGQDAAPNRQ</sequence>
<proteinExistence type="predicted"/>
<evidence type="ECO:0000259" key="1">
    <source>
        <dbReference type="PROSITE" id="PS50404"/>
    </source>
</evidence>
<reference evidence="2" key="1">
    <citation type="submission" date="2021-02" db="EMBL/GenBank/DDBJ databases">
        <authorList>
            <person name="Dougan E. K."/>
            <person name="Rhodes N."/>
            <person name="Thang M."/>
            <person name="Chan C."/>
        </authorList>
    </citation>
    <scope>NUCLEOTIDE SEQUENCE</scope>
</reference>
<dbReference type="SUPFAM" id="SSF52833">
    <property type="entry name" value="Thioredoxin-like"/>
    <property type="match status" value="2"/>
</dbReference>
<accession>A0A813DRI7</accession>
<dbReference type="Proteomes" id="UP000654075">
    <property type="component" value="Unassembled WGS sequence"/>
</dbReference>
<comment type="caution">
    <text evidence="2">The sequence shown here is derived from an EMBL/GenBank/DDBJ whole genome shotgun (WGS) entry which is preliminary data.</text>
</comment>
<dbReference type="Gene3D" id="3.40.30.10">
    <property type="entry name" value="Glutaredoxin"/>
    <property type="match status" value="2"/>
</dbReference>
<dbReference type="InterPro" id="IPR011767">
    <property type="entry name" value="GLR_AS"/>
</dbReference>
<evidence type="ECO:0000313" key="2">
    <source>
        <dbReference type="EMBL" id="CAE8588966.1"/>
    </source>
</evidence>
<dbReference type="PROSITE" id="PS00195">
    <property type="entry name" value="GLUTAREDOXIN_1"/>
    <property type="match status" value="1"/>
</dbReference>
<dbReference type="EMBL" id="CAJNNV010003415">
    <property type="protein sequence ID" value="CAE8588966.1"/>
    <property type="molecule type" value="Genomic_DNA"/>
</dbReference>
<dbReference type="Pfam" id="PF13417">
    <property type="entry name" value="GST_N_3"/>
    <property type="match status" value="2"/>
</dbReference>
<dbReference type="AlphaFoldDB" id="A0A813DRI7"/>
<dbReference type="PANTHER" id="PTHR45288:SF1">
    <property type="entry name" value="THIOREDOXIN FAMILY PROTEIN"/>
    <property type="match status" value="1"/>
</dbReference>
<organism evidence="2 3">
    <name type="scientific">Polarella glacialis</name>
    <name type="common">Dinoflagellate</name>
    <dbReference type="NCBI Taxonomy" id="89957"/>
    <lineage>
        <taxon>Eukaryota</taxon>
        <taxon>Sar</taxon>
        <taxon>Alveolata</taxon>
        <taxon>Dinophyceae</taxon>
        <taxon>Suessiales</taxon>
        <taxon>Suessiaceae</taxon>
        <taxon>Polarella</taxon>
    </lineage>
</organism>
<feature type="domain" description="GST N-terminal" evidence="1">
    <location>
        <begin position="56"/>
        <end position="147"/>
    </location>
</feature>
<dbReference type="InterPro" id="IPR036249">
    <property type="entry name" value="Thioredoxin-like_sf"/>
</dbReference>
<dbReference type="PROSITE" id="PS50404">
    <property type="entry name" value="GST_NTER"/>
    <property type="match status" value="2"/>
</dbReference>
<protein>
    <recommendedName>
        <fullName evidence="1">GST N-terminal domain-containing protein</fullName>
    </recommendedName>
</protein>
<dbReference type="OrthoDB" id="422574at2759"/>
<dbReference type="InterPro" id="IPR004045">
    <property type="entry name" value="Glutathione_S-Trfase_N"/>
</dbReference>
<feature type="domain" description="GST N-terminal" evidence="1">
    <location>
        <begin position="189"/>
        <end position="284"/>
    </location>
</feature>
<evidence type="ECO:0000313" key="3">
    <source>
        <dbReference type="Proteomes" id="UP000654075"/>
    </source>
</evidence>
<keyword evidence="3" id="KW-1185">Reference proteome</keyword>
<name>A0A813DRI7_POLGL</name>
<gene>
    <name evidence="2" type="ORF">PGLA1383_LOCUS7747</name>
</gene>